<dbReference type="Proteomes" id="UP000252517">
    <property type="component" value="Unassembled WGS sequence"/>
</dbReference>
<protein>
    <submittedName>
        <fullName evidence="2">Uncharacterized protein</fullName>
    </submittedName>
</protein>
<gene>
    <name evidence="2" type="ORF">TH25_13850</name>
</gene>
<reference evidence="2 3" key="1">
    <citation type="submission" date="2014-07" db="EMBL/GenBank/DDBJ databases">
        <title>Draft genome sequence of Thalassospira profundimaris S25-3-2.</title>
        <authorList>
            <person name="Lai Q."/>
            <person name="Shao Z."/>
        </authorList>
    </citation>
    <scope>NUCLEOTIDE SEQUENCE [LARGE SCALE GENOMIC DNA]</scope>
    <source>
        <strain evidence="2 3">S25-3-2</strain>
    </source>
</reference>
<evidence type="ECO:0000256" key="1">
    <source>
        <dbReference type="SAM" id="MobiDB-lite"/>
    </source>
</evidence>
<dbReference type="AlphaFoldDB" id="A0A367X526"/>
<accession>A0A367X526</accession>
<proteinExistence type="predicted"/>
<name>A0A367X526_9PROT</name>
<comment type="caution">
    <text evidence="2">The sequence shown here is derived from an EMBL/GenBank/DDBJ whole genome shotgun (WGS) entry which is preliminary data.</text>
</comment>
<sequence length="142" mass="15153">MDPAMTDDGPIPPLLRQINDALTHLHPVGDSAENSGPAGHDLDVANILALLRSVVKLWGAQNAMLCGDAPLSRAWMQERLAIISQELESLELRLDDLVGKSGGEDDPSGRNGEAGTAEDASEPFELIDFANHLNHLKGRQGA</sequence>
<evidence type="ECO:0000313" key="3">
    <source>
        <dbReference type="Proteomes" id="UP000252517"/>
    </source>
</evidence>
<organism evidence="2 3">
    <name type="scientific">Thalassospira profundimaris</name>
    <dbReference type="NCBI Taxonomy" id="502049"/>
    <lineage>
        <taxon>Bacteria</taxon>
        <taxon>Pseudomonadati</taxon>
        <taxon>Pseudomonadota</taxon>
        <taxon>Alphaproteobacteria</taxon>
        <taxon>Rhodospirillales</taxon>
        <taxon>Thalassospiraceae</taxon>
        <taxon>Thalassospira</taxon>
    </lineage>
</organism>
<feature type="region of interest" description="Disordered" evidence="1">
    <location>
        <begin position="97"/>
        <end position="121"/>
    </location>
</feature>
<dbReference type="EMBL" id="JPWH01000010">
    <property type="protein sequence ID" value="RCK48687.1"/>
    <property type="molecule type" value="Genomic_DNA"/>
</dbReference>
<evidence type="ECO:0000313" key="2">
    <source>
        <dbReference type="EMBL" id="RCK48687.1"/>
    </source>
</evidence>